<gene>
    <name evidence="1" type="ORF">BsIDN1_15070</name>
</gene>
<dbReference type="EMBL" id="AP021906">
    <property type="protein sequence ID" value="BBP87889.1"/>
    <property type="molecule type" value="Genomic_DNA"/>
</dbReference>
<organism evidence="1 2">
    <name type="scientific">Bacillus safensis</name>
    <dbReference type="NCBI Taxonomy" id="561879"/>
    <lineage>
        <taxon>Bacteria</taxon>
        <taxon>Bacillati</taxon>
        <taxon>Bacillota</taxon>
        <taxon>Bacilli</taxon>
        <taxon>Bacillales</taxon>
        <taxon>Bacillaceae</taxon>
        <taxon>Bacillus</taxon>
    </lineage>
</organism>
<sequence>MKSELLSWSYGSIATSLVQNAKSMLDMGTGGGEFLSKLRPFPTSVYATEGYLPNVPIKKRTINTLRSEGSSNF</sequence>
<dbReference type="AlphaFoldDB" id="A0A5S9M7I0"/>
<protein>
    <recommendedName>
        <fullName evidence="3">Methyltransferase type 11 domain-containing protein</fullName>
    </recommendedName>
</protein>
<evidence type="ECO:0000313" key="1">
    <source>
        <dbReference type="EMBL" id="BBP87889.1"/>
    </source>
</evidence>
<accession>A0A5S9M7I0</accession>
<reference evidence="1 2" key="1">
    <citation type="submission" date="2019-12" db="EMBL/GenBank/DDBJ databases">
        <title>Full genome sequence of a Bacillus safensis strain isolated from commercially available natto in Indonesia.</title>
        <authorList>
            <person name="Yoshida M."/>
            <person name="Uomi M."/>
            <person name="Waturangi D."/>
            <person name="Ekaputri J.J."/>
            <person name="Setiamarga D.H.E."/>
        </authorList>
    </citation>
    <scope>NUCLEOTIDE SEQUENCE [LARGE SCALE GENOMIC DNA]</scope>
    <source>
        <strain evidence="1 2">IDN1</strain>
    </source>
</reference>
<dbReference type="Proteomes" id="UP000464658">
    <property type="component" value="Chromosome"/>
</dbReference>
<name>A0A5S9M7I0_BACIA</name>
<dbReference type="PANTHER" id="PTHR43460:SF1">
    <property type="entry name" value="METHYLTRANSFERASE TYPE 11 DOMAIN-CONTAINING PROTEIN"/>
    <property type="match status" value="1"/>
</dbReference>
<dbReference type="PANTHER" id="PTHR43460">
    <property type="entry name" value="METHYLTRANSFERASE"/>
    <property type="match status" value="1"/>
</dbReference>
<evidence type="ECO:0000313" key="2">
    <source>
        <dbReference type="Proteomes" id="UP000464658"/>
    </source>
</evidence>
<dbReference type="InterPro" id="IPR052939">
    <property type="entry name" value="23S_rRNA_MeTrnsfrase_RlmA"/>
</dbReference>
<proteinExistence type="predicted"/>
<evidence type="ECO:0008006" key="3">
    <source>
        <dbReference type="Google" id="ProtNLM"/>
    </source>
</evidence>